<feature type="transmembrane region" description="Helical" evidence="13">
    <location>
        <begin position="109"/>
        <end position="127"/>
    </location>
</feature>
<dbReference type="PANTHER" id="PTHR40659:SF1">
    <property type="entry name" value="NICKEL_COBALT EFFLUX SYSTEM RCNA"/>
    <property type="match status" value="1"/>
</dbReference>
<comment type="function">
    <text evidence="1">Efflux system for nickel and cobalt.</text>
</comment>
<keyword evidence="10" id="KW-0921">Nickel transport</keyword>
<evidence type="ECO:0000313" key="15">
    <source>
        <dbReference type="Proteomes" id="UP001604002"/>
    </source>
</evidence>
<dbReference type="InterPro" id="IPR051224">
    <property type="entry name" value="NiCoT_RcnA"/>
</dbReference>
<dbReference type="Pfam" id="PF03824">
    <property type="entry name" value="NicO"/>
    <property type="match status" value="1"/>
</dbReference>
<name>A0ABW7A268_9HYPH</name>
<evidence type="ECO:0000256" key="8">
    <source>
        <dbReference type="ARBA" id="ARBA00022989"/>
    </source>
</evidence>
<dbReference type="PANTHER" id="PTHR40659">
    <property type="entry name" value="NICKEL/COBALT EFFLUX SYSTEM RCNA"/>
    <property type="match status" value="1"/>
</dbReference>
<evidence type="ECO:0000256" key="2">
    <source>
        <dbReference type="ARBA" id="ARBA00004651"/>
    </source>
</evidence>
<evidence type="ECO:0000256" key="10">
    <source>
        <dbReference type="ARBA" id="ARBA00023112"/>
    </source>
</evidence>
<gene>
    <name evidence="14" type="ORF">V5F32_23295</name>
</gene>
<keyword evidence="8 13" id="KW-1133">Transmembrane helix</keyword>
<evidence type="ECO:0000256" key="13">
    <source>
        <dbReference type="RuleBase" id="RU362101"/>
    </source>
</evidence>
<evidence type="ECO:0000256" key="5">
    <source>
        <dbReference type="ARBA" id="ARBA00022475"/>
    </source>
</evidence>
<feature type="transmembrane region" description="Helical" evidence="13">
    <location>
        <begin position="215"/>
        <end position="233"/>
    </location>
</feature>
<evidence type="ECO:0000256" key="1">
    <source>
        <dbReference type="ARBA" id="ARBA00002510"/>
    </source>
</evidence>
<evidence type="ECO:0000256" key="12">
    <source>
        <dbReference type="ARBA" id="ARBA00023285"/>
    </source>
</evidence>
<comment type="similarity">
    <text evidence="13">Belongs to the NiCoT transporter (TC 2.A.52) family.</text>
</comment>
<keyword evidence="4 13" id="KW-0813">Transport</keyword>
<reference evidence="14 15" key="1">
    <citation type="submission" date="2024-02" db="EMBL/GenBank/DDBJ databases">
        <title>Expansion and revision of Xanthobacter and proposal of Roseixanthobacter gen. nov.</title>
        <authorList>
            <person name="Soltysiak M.P.M."/>
            <person name="Jalihal A."/>
            <person name="Ory A."/>
            <person name="Chrisophersen C."/>
            <person name="Lee A.D."/>
            <person name="Boulton J."/>
            <person name="Springer M."/>
        </authorList>
    </citation>
    <scope>NUCLEOTIDE SEQUENCE [LARGE SCALE GENOMIC DNA]</scope>
    <source>
        <strain evidence="14 15">23A</strain>
    </source>
</reference>
<keyword evidence="11 13" id="KW-0472">Membrane</keyword>
<keyword evidence="12" id="KW-0170">Cobalt</keyword>
<evidence type="ECO:0000256" key="3">
    <source>
        <dbReference type="ARBA" id="ARBA00022426"/>
    </source>
</evidence>
<keyword evidence="3" id="KW-0171">Cobalt transport</keyword>
<comment type="caution">
    <text evidence="14">The sequence shown here is derived from an EMBL/GenBank/DDBJ whole genome shotgun (WGS) entry which is preliminary data.</text>
</comment>
<sequence length="234" mass="24227">MGTLLDLQRWLYSGALDALNALRTVGIAGLPALIGAAFGFGMLHALLPGHGKAVLASHYAGDGRLLGALGASTVLILTHVGSAVLIVLGGFAVLKNTIGGAGRAPMLEQASQVLIVVVGLWLLWRAVRPHAHDHDRSGPALAFVTGLVPCPLTTFIMTYALAHGALMSGLVLSGTFAAGMVVTVASFPLLAVLLRTRLLPLLARTEVLRARTGHVLEVGAALAVILLGLWPLVR</sequence>
<keyword evidence="15" id="KW-1185">Reference proteome</keyword>
<dbReference type="EMBL" id="JBAFVH010000021">
    <property type="protein sequence ID" value="MFG1375111.1"/>
    <property type="molecule type" value="Genomic_DNA"/>
</dbReference>
<dbReference type="Proteomes" id="UP001604002">
    <property type="component" value="Unassembled WGS sequence"/>
</dbReference>
<evidence type="ECO:0000313" key="14">
    <source>
        <dbReference type="EMBL" id="MFG1375111.1"/>
    </source>
</evidence>
<evidence type="ECO:0000256" key="9">
    <source>
        <dbReference type="ARBA" id="ARBA00023065"/>
    </source>
</evidence>
<evidence type="ECO:0000256" key="11">
    <source>
        <dbReference type="ARBA" id="ARBA00023136"/>
    </source>
</evidence>
<keyword evidence="6" id="KW-0533">Nickel</keyword>
<proteinExistence type="inferred from homology"/>
<keyword evidence="9" id="KW-0406">Ion transport</keyword>
<keyword evidence="5" id="KW-1003">Cell membrane</keyword>
<feature type="transmembrane region" description="Helical" evidence="13">
    <location>
        <begin position="174"/>
        <end position="194"/>
    </location>
</feature>
<feature type="transmembrane region" description="Helical" evidence="13">
    <location>
        <begin position="139"/>
        <end position="162"/>
    </location>
</feature>
<dbReference type="InterPro" id="IPR011541">
    <property type="entry name" value="Ni/Co_transpt_high_affinity"/>
</dbReference>
<feature type="transmembrane region" description="Helical" evidence="13">
    <location>
        <begin position="68"/>
        <end position="94"/>
    </location>
</feature>
<feature type="transmembrane region" description="Helical" evidence="13">
    <location>
        <begin position="20"/>
        <end position="47"/>
    </location>
</feature>
<protein>
    <recommendedName>
        <fullName evidence="13">Nickel/cobalt efflux system</fullName>
    </recommendedName>
</protein>
<dbReference type="RefSeq" id="WP_393994636.1">
    <property type="nucleotide sequence ID" value="NZ_JBAFVH010000021.1"/>
</dbReference>
<keyword evidence="7 13" id="KW-0812">Transmembrane</keyword>
<evidence type="ECO:0000256" key="4">
    <source>
        <dbReference type="ARBA" id="ARBA00022448"/>
    </source>
</evidence>
<evidence type="ECO:0000256" key="6">
    <source>
        <dbReference type="ARBA" id="ARBA00022596"/>
    </source>
</evidence>
<accession>A0ABW7A268</accession>
<evidence type="ECO:0000256" key="7">
    <source>
        <dbReference type="ARBA" id="ARBA00022692"/>
    </source>
</evidence>
<organism evidence="14 15">
    <name type="scientific">Xanthobacter oligotrophicus</name>
    <dbReference type="NCBI Taxonomy" id="2607286"/>
    <lineage>
        <taxon>Bacteria</taxon>
        <taxon>Pseudomonadati</taxon>
        <taxon>Pseudomonadota</taxon>
        <taxon>Alphaproteobacteria</taxon>
        <taxon>Hyphomicrobiales</taxon>
        <taxon>Xanthobacteraceae</taxon>
        <taxon>Xanthobacter</taxon>
    </lineage>
</organism>
<comment type="subcellular location">
    <subcellularLocation>
        <location evidence="2 13">Cell membrane</location>
        <topology evidence="2 13">Multi-pass membrane protein</topology>
    </subcellularLocation>
</comment>